<gene>
    <name evidence="1" type="ORF">DSO57_1030355</name>
</gene>
<protein>
    <submittedName>
        <fullName evidence="1">Uncharacterized protein</fullName>
    </submittedName>
</protein>
<name>A0ACC2SEB3_9FUNG</name>
<evidence type="ECO:0000313" key="2">
    <source>
        <dbReference type="Proteomes" id="UP001165960"/>
    </source>
</evidence>
<keyword evidence="2" id="KW-1185">Reference proteome</keyword>
<sequence length="265" mass="29274">MSNEKGKRRWKKYPCEYCKYLVTWHQVSRPSTEYFLTETEATSAAITLNLQSFGLEVLDTDSPDSLWPSGPHVFVGPDSQAGHTSLAGADSKSLQLEDLLGSWIIHSPQDLLLQANLPVDGALPVLAPGSNVHSASFSPFRVLTGPDILAEFLFLAMQSRPLVDPRKRFLVGERGSSSRDLVQLQQSFAAAVRELACPQVDVGRILLLEIERAFFFAGVVLKCWTLPLPVSPGYSDRLAICFRDCKASQPNIAAKACYVHLQRNE</sequence>
<comment type="caution">
    <text evidence="1">The sequence shown here is derived from an EMBL/GenBank/DDBJ whole genome shotgun (WGS) entry which is preliminary data.</text>
</comment>
<organism evidence="1 2">
    <name type="scientific">Entomophthora muscae</name>
    <dbReference type="NCBI Taxonomy" id="34485"/>
    <lineage>
        <taxon>Eukaryota</taxon>
        <taxon>Fungi</taxon>
        <taxon>Fungi incertae sedis</taxon>
        <taxon>Zoopagomycota</taxon>
        <taxon>Entomophthoromycotina</taxon>
        <taxon>Entomophthoromycetes</taxon>
        <taxon>Entomophthorales</taxon>
        <taxon>Entomophthoraceae</taxon>
        <taxon>Entomophthora</taxon>
    </lineage>
</organism>
<dbReference type="Proteomes" id="UP001165960">
    <property type="component" value="Unassembled WGS sequence"/>
</dbReference>
<reference evidence="1" key="1">
    <citation type="submission" date="2022-04" db="EMBL/GenBank/DDBJ databases">
        <title>Genome of the entomopathogenic fungus Entomophthora muscae.</title>
        <authorList>
            <person name="Elya C."/>
            <person name="Lovett B.R."/>
            <person name="Lee E."/>
            <person name="Macias A.M."/>
            <person name="Hajek A.E."/>
            <person name="De Bivort B.L."/>
            <person name="Kasson M.T."/>
            <person name="De Fine Licht H.H."/>
            <person name="Stajich J.E."/>
        </authorList>
    </citation>
    <scope>NUCLEOTIDE SEQUENCE</scope>
    <source>
        <strain evidence="1">Berkeley</strain>
    </source>
</reference>
<proteinExistence type="predicted"/>
<evidence type="ECO:0000313" key="1">
    <source>
        <dbReference type="EMBL" id="KAJ9060497.1"/>
    </source>
</evidence>
<dbReference type="EMBL" id="QTSX02005178">
    <property type="protein sequence ID" value="KAJ9060497.1"/>
    <property type="molecule type" value="Genomic_DNA"/>
</dbReference>
<accession>A0ACC2SEB3</accession>